<organism evidence="1 2">
    <name type="scientific">Blautia liquoris</name>
    <dbReference type="NCBI Taxonomy" id="2779518"/>
    <lineage>
        <taxon>Bacteria</taxon>
        <taxon>Bacillati</taxon>
        <taxon>Bacillota</taxon>
        <taxon>Clostridia</taxon>
        <taxon>Lachnospirales</taxon>
        <taxon>Lachnospiraceae</taxon>
        <taxon>Blautia</taxon>
    </lineage>
</organism>
<reference evidence="1 2" key="1">
    <citation type="submission" date="2020-10" db="EMBL/GenBank/DDBJ databases">
        <title>Blautia liquoris sp.nov., isolated from the mud in a fermentation cellar used for the production of Chinese strong-flavoured liquor.</title>
        <authorList>
            <person name="Lu L."/>
        </authorList>
    </citation>
    <scope>NUCLEOTIDE SEQUENCE [LARGE SCALE GENOMIC DNA]</scope>
    <source>
        <strain evidence="1 2">LZLJ-3</strain>
    </source>
</reference>
<dbReference type="Gene3D" id="2.115.10.20">
    <property type="entry name" value="Glycosyl hydrolase domain, family 43"/>
    <property type="match status" value="1"/>
</dbReference>
<evidence type="ECO:0000313" key="1">
    <source>
        <dbReference type="EMBL" id="QOV19024.1"/>
    </source>
</evidence>
<dbReference type="EMBL" id="CP063304">
    <property type="protein sequence ID" value="QOV19024.1"/>
    <property type="molecule type" value="Genomic_DNA"/>
</dbReference>
<sequence>MKGKVALGIVVGILFSIVGNGCTGDTLKDVSTNIVFNIDKLHNGDAKFFNDKIITSVGGEMSIYNEDGTLFKNDYGIQSNWVDVCTEDNVVIYGNFENEIGIAQFNKQYNLIQNNILWKSDNLSIDPAIIKIGEEYYFTATEIIGNINNSDVNQENGQYTVKLYKTSDLINIEYISDIVSEQYNIEDVDLIRLDNGLGLVYEKEIVDKGGSSIVIARSESDDYKDWETGRVLENPDCDHEPASFFWNGDETYSLYYSCDKENLGESYMGGNIYESKFDKNFKKLSVQKINTETNTGILLYDVQDEDKKISFLFAKNYLTDCDLVKETSHKQKK</sequence>
<dbReference type="SUPFAM" id="SSF75005">
    <property type="entry name" value="Arabinanase/levansucrase/invertase"/>
    <property type="match status" value="1"/>
</dbReference>
<protein>
    <submittedName>
        <fullName evidence="1">Uncharacterized protein</fullName>
    </submittedName>
</protein>
<dbReference type="KEGG" id="bliq:INP51_13835"/>
<dbReference type="InterPro" id="IPR023296">
    <property type="entry name" value="Glyco_hydro_beta-prop_sf"/>
</dbReference>
<dbReference type="AlphaFoldDB" id="A0A7M2RGB1"/>
<keyword evidence="2" id="KW-1185">Reference proteome</keyword>
<evidence type="ECO:0000313" key="2">
    <source>
        <dbReference type="Proteomes" id="UP000593601"/>
    </source>
</evidence>
<accession>A0A7M2RGB1</accession>
<name>A0A7M2RGB1_9FIRM</name>
<dbReference type="RefSeq" id="WP_193735383.1">
    <property type="nucleotide sequence ID" value="NZ_CP063304.1"/>
</dbReference>
<proteinExistence type="predicted"/>
<gene>
    <name evidence="1" type="ORF">INP51_13835</name>
</gene>
<dbReference type="Proteomes" id="UP000593601">
    <property type="component" value="Chromosome"/>
</dbReference>